<keyword evidence="4" id="KW-1185">Reference proteome</keyword>
<reference evidence="4" key="1">
    <citation type="journal article" date="2016" name="Nature">
        <title>The genome of the seagrass Zostera marina reveals angiosperm adaptation to the sea.</title>
        <authorList>
            <person name="Olsen J.L."/>
            <person name="Rouze P."/>
            <person name="Verhelst B."/>
            <person name="Lin Y.-C."/>
            <person name="Bayer T."/>
            <person name="Collen J."/>
            <person name="Dattolo E."/>
            <person name="De Paoli E."/>
            <person name="Dittami S."/>
            <person name="Maumus F."/>
            <person name="Michel G."/>
            <person name="Kersting A."/>
            <person name="Lauritano C."/>
            <person name="Lohaus R."/>
            <person name="Toepel M."/>
            <person name="Tonon T."/>
            <person name="Vanneste K."/>
            <person name="Amirebrahimi M."/>
            <person name="Brakel J."/>
            <person name="Bostroem C."/>
            <person name="Chovatia M."/>
            <person name="Grimwood J."/>
            <person name="Jenkins J.W."/>
            <person name="Jueterbock A."/>
            <person name="Mraz A."/>
            <person name="Stam W.T."/>
            <person name="Tice H."/>
            <person name="Bornberg-Bauer E."/>
            <person name="Green P.J."/>
            <person name="Pearson G.A."/>
            <person name="Procaccini G."/>
            <person name="Duarte C.M."/>
            <person name="Schmutz J."/>
            <person name="Reusch T.B.H."/>
            <person name="Van de Peer Y."/>
        </authorList>
    </citation>
    <scope>NUCLEOTIDE SEQUENCE [LARGE SCALE GENOMIC DNA]</scope>
    <source>
        <strain evidence="4">cv. Finnish</strain>
    </source>
</reference>
<comment type="similarity">
    <text evidence="1">Belongs to the peptidase A1 family.</text>
</comment>
<sequence length="135" mass="14980">MSYHGSKCSVCQKSVMWMQDRIKSSQTHYQIMDSVNEICSRFSGHDLRDSTVDCNTINSMPTISFTIGGKNYPLTPDQYILKVGKGRSMQCISGFAAMDIPPPSGPFWILGDVFMGVYHTVFDHGNARVGFAEAV</sequence>
<dbReference type="STRING" id="29655.A0A0K9PD19"/>
<dbReference type="PROSITE" id="PS51767">
    <property type="entry name" value="PEPTIDASE_A1"/>
    <property type="match status" value="1"/>
</dbReference>
<gene>
    <name evidence="3" type="ORF">ZOSMA_283G00020</name>
</gene>
<dbReference type="PANTHER" id="PTHR47966:SF39">
    <property type="entry name" value="EUKARYOTIC ASPARTYL PROTEASE FAMILY PROTEIN"/>
    <property type="match status" value="1"/>
</dbReference>
<comment type="caution">
    <text evidence="3">The sequence shown here is derived from an EMBL/GenBank/DDBJ whole genome shotgun (WGS) entry which is preliminary data.</text>
</comment>
<name>A0A0K9PD19_ZOSMR</name>
<dbReference type="GO" id="GO:0006508">
    <property type="term" value="P:proteolysis"/>
    <property type="evidence" value="ECO:0007669"/>
    <property type="project" value="InterPro"/>
</dbReference>
<dbReference type="AlphaFoldDB" id="A0A0K9PD19"/>
<evidence type="ECO:0000313" key="3">
    <source>
        <dbReference type="EMBL" id="KMZ66879.1"/>
    </source>
</evidence>
<dbReference type="SUPFAM" id="SSF50630">
    <property type="entry name" value="Acid proteases"/>
    <property type="match status" value="1"/>
</dbReference>
<dbReference type="GO" id="GO:0004190">
    <property type="term" value="F:aspartic-type endopeptidase activity"/>
    <property type="evidence" value="ECO:0007669"/>
    <property type="project" value="InterPro"/>
</dbReference>
<dbReference type="Gene3D" id="2.40.70.10">
    <property type="entry name" value="Acid Proteases"/>
    <property type="match status" value="1"/>
</dbReference>
<proteinExistence type="inferred from homology"/>
<dbReference type="OMA" id="RSMQCIS"/>
<evidence type="ECO:0000256" key="1">
    <source>
        <dbReference type="ARBA" id="ARBA00007447"/>
    </source>
</evidence>
<accession>A0A0K9PD19</accession>
<dbReference type="Pfam" id="PF00026">
    <property type="entry name" value="Asp"/>
    <property type="match status" value="1"/>
</dbReference>
<dbReference type="InterPro" id="IPR033121">
    <property type="entry name" value="PEPTIDASE_A1"/>
</dbReference>
<dbReference type="OrthoDB" id="776622at2759"/>
<dbReference type="InterPro" id="IPR021109">
    <property type="entry name" value="Peptidase_aspartic_dom_sf"/>
</dbReference>
<protein>
    <recommendedName>
        <fullName evidence="2">Peptidase A1 domain-containing protein</fullName>
    </recommendedName>
</protein>
<dbReference type="Proteomes" id="UP000036987">
    <property type="component" value="Unassembled WGS sequence"/>
</dbReference>
<dbReference type="EMBL" id="LFYR01000940">
    <property type="protein sequence ID" value="KMZ66879.1"/>
    <property type="molecule type" value="Genomic_DNA"/>
</dbReference>
<dbReference type="InterPro" id="IPR001461">
    <property type="entry name" value="Aspartic_peptidase_A1"/>
</dbReference>
<organism evidence="3 4">
    <name type="scientific">Zostera marina</name>
    <name type="common">Eelgrass</name>
    <dbReference type="NCBI Taxonomy" id="29655"/>
    <lineage>
        <taxon>Eukaryota</taxon>
        <taxon>Viridiplantae</taxon>
        <taxon>Streptophyta</taxon>
        <taxon>Embryophyta</taxon>
        <taxon>Tracheophyta</taxon>
        <taxon>Spermatophyta</taxon>
        <taxon>Magnoliopsida</taxon>
        <taxon>Liliopsida</taxon>
        <taxon>Zosteraceae</taxon>
        <taxon>Zostera</taxon>
    </lineage>
</organism>
<evidence type="ECO:0000259" key="2">
    <source>
        <dbReference type="PROSITE" id="PS51767"/>
    </source>
</evidence>
<evidence type="ECO:0000313" key="4">
    <source>
        <dbReference type="Proteomes" id="UP000036987"/>
    </source>
</evidence>
<dbReference type="FunFam" id="2.40.70.10:FF:000044">
    <property type="entry name" value="Lysosomal aspartic protease"/>
    <property type="match status" value="1"/>
</dbReference>
<dbReference type="PANTHER" id="PTHR47966">
    <property type="entry name" value="BETA-SITE APP-CLEAVING ENZYME, ISOFORM A-RELATED"/>
    <property type="match status" value="1"/>
</dbReference>
<feature type="domain" description="Peptidase A1" evidence="2">
    <location>
        <begin position="1"/>
        <end position="132"/>
    </location>
</feature>